<reference evidence="2" key="1">
    <citation type="journal article" date="2019" name="Int. J. Syst. Evol. Microbiol.">
        <title>The Global Catalogue of Microorganisms (GCM) 10K type strain sequencing project: providing services to taxonomists for standard genome sequencing and annotation.</title>
        <authorList>
            <consortium name="The Broad Institute Genomics Platform"/>
            <consortium name="The Broad Institute Genome Sequencing Center for Infectious Disease"/>
            <person name="Wu L."/>
            <person name="Ma J."/>
        </authorList>
    </citation>
    <scope>NUCLEOTIDE SEQUENCE [LARGE SCALE GENOMIC DNA]</scope>
    <source>
        <strain evidence="2">CCUG 61484</strain>
    </source>
</reference>
<evidence type="ECO:0000313" key="2">
    <source>
        <dbReference type="Proteomes" id="UP001597010"/>
    </source>
</evidence>
<dbReference type="RefSeq" id="WP_377115277.1">
    <property type="nucleotide sequence ID" value="NZ_JBHTHZ010000005.1"/>
</dbReference>
<gene>
    <name evidence="1" type="ORF">ACFQZX_11515</name>
</gene>
<protein>
    <recommendedName>
        <fullName evidence="3">SIR2-like domain-containing protein</fullName>
    </recommendedName>
</protein>
<evidence type="ECO:0000313" key="1">
    <source>
        <dbReference type="EMBL" id="MFD0794250.1"/>
    </source>
</evidence>
<organism evidence="1 2">
    <name type="scientific">Mucilaginibacter litoreus</name>
    <dbReference type="NCBI Taxonomy" id="1048221"/>
    <lineage>
        <taxon>Bacteria</taxon>
        <taxon>Pseudomonadati</taxon>
        <taxon>Bacteroidota</taxon>
        <taxon>Sphingobacteriia</taxon>
        <taxon>Sphingobacteriales</taxon>
        <taxon>Sphingobacteriaceae</taxon>
        <taxon>Mucilaginibacter</taxon>
    </lineage>
</organism>
<name>A0ABW3ATR6_9SPHI</name>
<keyword evidence="2" id="KW-1185">Reference proteome</keyword>
<proteinExistence type="predicted"/>
<accession>A0ABW3ATR6</accession>
<dbReference type="Proteomes" id="UP001597010">
    <property type="component" value="Unassembled WGS sequence"/>
</dbReference>
<comment type="caution">
    <text evidence="1">The sequence shown here is derived from an EMBL/GenBank/DDBJ whole genome shotgun (WGS) entry which is preliminary data.</text>
</comment>
<sequence>MPTKTVFILDAGASVEAGAPVMTNFFDTTEDLYLSTKITDQTDRQSIQNIFELIKKSLSSYANSNIDLNNIETIFGLLEMASIVKELHDYDESKISQLRNDLIMLIVRTLEFSTNITPLYDGFTATKSYEQLLGYIKRTGLNNNTVITFNYDMAFEAAFSQLQSSDYIDYGFSYTKTKAHPREPFGFYKLHGSINWYEKNDGTTLEVLDITEIERFNVYKKYFQEKLSGRKKTFLSINELRRYISSYEHFQYLNYCSETPFIIPPSWNKSAYHKSVNFIWQKAVKAITEASNIVIIGYSLPESDLFFKYLFTLGTLNNSRIRSLSVYDPNPAIEENYRKMLGNGILNRFKFYQSTFAEAMSSLHSVANRNISIGW</sequence>
<dbReference type="EMBL" id="JBHTHZ010000005">
    <property type="protein sequence ID" value="MFD0794250.1"/>
    <property type="molecule type" value="Genomic_DNA"/>
</dbReference>
<evidence type="ECO:0008006" key="3">
    <source>
        <dbReference type="Google" id="ProtNLM"/>
    </source>
</evidence>